<keyword evidence="5" id="KW-1185">Reference proteome</keyword>
<dbReference type="OrthoDB" id="167809at2759"/>
<comment type="similarity">
    <text evidence="1">Belongs to the isochorismatase family.</text>
</comment>
<reference evidence="4 5" key="1">
    <citation type="submission" date="2019-06" db="EMBL/GenBank/DDBJ databases">
        <title>A chromosomal-level reference genome of Carpinus fangiana (Coryloideae, Betulaceae).</title>
        <authorList>
            <person name="Yang X."/>
            <person name="Wang Z."/>
            <person name="Zhang L."/>
            <person name="Hao G."/>
            <person name="Liu J."/>
            <person name="Yang Y."/>
        </authorList>
    </citation>
    <scope>NUCLEOTIDE SEQUENCE [LARGE SCALE GENOMIC DNA]</scope>
    <source>
        <strain evidence="4">Cfa_2016G</strain>
        <tissue evidence="4">Leaf</tissue>
    </source>
</reference>
<dbReference type="AlphaFoldDB" id="A0A5N6KTF9"/>
<evidence type="ECO:0000313" key="4">
    <source>
        <dbReference type="EMBL" id="KAB8343247.1"/>
    </source>
</evidence>
<dbReference type="SUPFAM" id="SSF52499">
    <property type="entry name" value="Isochorismatase-like hydrolases"/>
    <property type="match status" value="1"/>
</dbReference>
<dbReference type="Gene3D" id="3.40.50.850">
    <property type="entry name" value="Isochorismatase-like"/>
    <property type="match status" value="1"/>
</dbReference>
<proteinExistence type="inferred from homology"/>
<comment type="caution">
    <text evidence="4">The sequence shown here is derived from an EMBL/GenBank/DDBJ whole genome shotgun (WGS) entry which is preliminary data.</text>
</comment>
<dbReference type="Pfam" id="PF00857">
    <property type="entry name" value="Isochorismatase"/>
    <property type="match status" value="1"/>
</dbReference>
<gene>
    <name evidence="4" type="ORF">FH972_022836</name>
</gene>
<evidence type="ECO:0000256" key="1">
    <source>
        <dbReference type="ARBA" id="ARBA00006336"/>
    </source>
</evidence>
<dbReference type="InterPro" id="IPR036380">
    <property type="entry name" value="Isochorismatase-like_sf"/>
</dbReference>
<dbReference type="PANTHER" id="PTHR43540:SF1">
    <property type="entry name" value="ISOCHORISMATASE HYDROLASE"/>
    <property type="match status" value="1"/>
</dbReference>
<feature type="domain" description="Isochorismatase-like" evidence="3">
    <location>
        <begin position="4"/>
        <end position="179"/>
    </location>
</feature>
<dbReference type="Proteomes" id="UP000327013">
    <property type="component" value="Unassembled WGS sequence"/>
</dbReference>
<keyword evidence="2" id="KW-0378">Hydrolase</keyword>
<dbReference type="InterPro" id="IPR050272">
    <property type="entry name" value="Isochorismatase-like_hydrls"/>
</dbReference>
<organism evidence="4 5">
    <name type="scientific">Carpinus fangiana</name>
    <dbReference type="NCBI Taxonomy" id="176857"/>
    <lineage>
        <taxon>Eukaryota</taxon>
        <taxon>Viridiplantae</taxon>
        <taxon>Streptophyta</taxon>
        <taxon>Embryophyta</taxon>
        <taxon>Tracheophyta</taxon>
        <taxon>Spermatophyta</taxon>
        <taxon>Magnoliopsida</taxon>
        <taxon>eudicotyledons</taxon>
        <taxon>Gunneridae</taxon>
        <taxon>Pentapetalae</taxon>
        <taxon>rosids</taxon>
        <taxon>fabids</taxon>
        <taxon>Fagales</taxon>
        <taxon>Betulaceae</taxon>
        <taxon>Carpinus</taxon>
    </lineage>
</organism>
<dbReference type="GO" id="GO:0016787">
    <property type="term" value="F:hydrolase activity"/>
    <property type="evidence" value="ECO:0007669"/>
    <property type="project" value="UniProtKB-KW"/>
</dbReference>
<dbReference type="EMBL" id="VIBQ01000012">
    <property type="protein sequence ID" value="KAB8343247.1"/>
    <property type="molecule type" value="Genomic_DNA"/>
</dbReference>
<evidence type="ECO:0000313" key="5">
    <source>
        <dbReference type="Proteomes" id="UP000327013"/>
    </source>
</evidence>
<sequence length="186" mass="19776">MTRSALLVMDVQNFTIARVAAPPTYLTRLASTIASARAASIPVIYVVAQFRPGAPEAHARNRTFVRNPTCAGWIEGSASAAVHAAVAPQDGDVVVTKRRVSAFAGTDLEIVLRSLGVERVVVAGVATSGCVLSTVRQAADGDYGVVVVRDLCLDPDEEVQRVLMEKVFVKQAEVVDSEEWVAGLDL</sequence>
<dbReference type="InterPro" id="IPR000868">
    <property type="entry name" value="Isochorismatase-like_dom"/>
</dbReference>
<dbReference type="CDD" id="cd00431">
    <property type="entry name" value="cysteine_hydrolases"/>
    <property type="match status" value="1"/>
</dbReference>
<evidence type="ECO:0000259" key="3">
    <source>
        <dbReference type="Pfam" id="PF00857"/>
    </source>
</evidence>
<dbReference type="PANTHER" id="PTHR43540">
    <property type="entry name" value="PEROXYUREIDOACRYLATE/UREIDOACRYLATE AMIDOHYDROLASE-RELATED"/>
    <property type="match status" value="1"/>
</dbReference>
<name>A0A5N6KTF9_9ROSI</name>
<protein>
    <recommendedName>
        <fullName evidence="3">Isochorismatase-like domain-containing protein</fullName>
    </recommendedName>
</protein>
<evidence type="ECO:0000256" key="2">
    <source>
        <dbReference type="ARBA" id="ARBA00022801"/>
    </source>
</evidence>
<accession>A0A5N6KTF9</accession>